<name>A0ABU3B8Q4_9GAMM</name>
<dbReference type="InterPro" id="IPR049492">
    <property type="entry name" value="BD-FAE-like_dom"/>
</dbReference>
<evidence type="ECO:0000313" key="5">
    <source>
        <dbReference type="Proteomes" id="UP001259982"/>
    </source>
</evidence>
<protein>
    <submittedName>
        <fullName evidence="4">Alpha/beta hydrolase</fullName>
    </submittedName>
</protein>
<dbReference type="SUPFAM" id="SSF53474">
    <property type="entry name" value="alpha/beta-Hydrolases"/>
    <property type="match status" value="1"/>
</dbReference>
<feature type="chain" id="PRO_5045571606" evidence="2">
    <location>
        <begin position="25"/>
        <end position="294"/>
    </location>
</feature>
<keyword evidence="2" id="KW-0732">Signal</keyword>
<evidence type="ECO:0000313" key="4">
    <source>
        <dbReference type="EMBL" id="MDT0618182.1"/>
    </source>
</evidence>
<dbReference type="Pfam" id="PF20434">
    <property type="entry name" value="BD-FAE"/>
    <property type="match status" value="1"/>
</dbReference>
<dbReference type="InterPro" id="IPR029058">
    <property type="entry name" value="AB_hydrolase_fold"/>
</dbReference>
<dbReference type="InterPro" id="IPR050300">
    <property type="entry name" value="GDXG_lipolytic_enzyme"/>
</dbReference>
<dbReference type="PROSITE" id="PS51257">
    <property type="entry name" value="PROKAR_LIPOPROTEIN"/>
    <property type="match status" value="1"/>
</dbReference>
<sequence>MIRVRPAAAALLAALLLGGCVSHSGRVAGEAQPAPQTRDFRLQENVAYVGDDWPERLRGDLYRPAGAGPFPGVLLVHGGGWARGEPDDMADIAERLARRGFVVFNVGYRFAPDTVFPGQIHDLQMALRWLRDNADRLSLDPARIGGMGYSAGAHLVALLGMIEAGDELDQPHGGPDTRLQAVVAGGTPTDLRKFEGGTLVPQFLGTSREDGPDIYARASPVTHIHEQAPPVFLYHGGLDMLVPPDHAEDMKAALDAAGVPAELYLVRGLGHVALFLADRGAVDAGIDFLDRVLR</sequence>
<dbReference type="EMBL" id="JAVRHY010000005">
    <property type="protein sequence ID" value="MDT0618182.1"/>
    <property type="molecule type" value="Genomic_DNA"/>
</dbReference>
<organism evidence="4 5">
    <name type="scientific">Spectribacter acetivorans</name>
    <dbReference type="NCBI Taxonomy" id="3075603"/>
    <lineage>
        <taxon>Bacteria</taxon>
        <taxon>Pseudomonadati</taxon>
        <taxon>Pseudomonadota</taxon>
        <taxon>Gammaproteobacteria</taxon>
        <taxon>Salinisphaerales</taxon>
        <taxon>Salinisphaeraceae</taxon>
        <taxon>Spectribacter</taxon>
    </lineage>
</organism>
<feature type="signal peptide" evidence="2">
    <location>
        <begin position="1"/>
        <end position="24"/>
    </location>
</feature>
<dbReference type="GO" id="GO:0016787">
    <property type="term" value="F:hydrolase activity"/>
    <property type="evidence" value="ECO:0007669"/>
    <property type="project" value="UniProtKB-KW"/>
</dbReference>
<evidence type="ECO:0000259" key="3">
    <source>
        <dbReference type="Pfam" id="PF20434"/>
    </source>
</evidence>
<evidence type="ECO:0000256" key="1">
    <source>
        <dbReference type="ARBA" id="ARBA00022801"/>
    </source>
</evidence>
<dbReference type="Proteomes" id="UP001259982">
    <property type="component" value="Unassembled WGS sequence"/>
</dbReference>
<comment type="caution">
    <text evidence="4">The sequence shown here is derived from an EMBL/GenBank/DDBJ whole genome shotgun (WGS) entry which is preliminary data.</text>
</comment>
<feature type="domain" description="BD-FAE-like" evidence="3">
    <location>
        <begin position="60"/>
        <end position="254"/>
    </location>
</feature>
<gene>
    <name evidence="4" type="ORF">RM531_06825</name>
</gene>
<keyword evidence="5" id="KW-1185">Reference proteome</keyword>
<reference evidence="4 5" key="1">
    <citation type="submission" date="2023-09" db="EMBL/GenBank/DDBJ databases">
        <authorList>
            <person name="Rey-Velasco X."/>
        </authorList>
    </citation>
    <scope>NUCLEOTIDE SEQUENCE [LARGE SCALE GENOMIC DNA]</scope>
    <source>
        <strain evidence="4 5">P385</strain>
    </source>
</reference>
<dbReference type="PANTHER" id="PTHR48081">
    <property type="entry name" value="AB HYDROLASE SUPERFAMILY PROTEIN C4A8.06C"/>
    <property type="match status" value="1"/>
</dbReference>
<dbReference type="Gene3D" id="3.40.50.1820">
    <property type="entry name" value="alpha/beta hydrolase"/>
    <property type="match status" value="1"/>
</dbReference>
<dbReference type="RefSeq" id="WP_311658261.1">
    <property type="nucleotide sequence ID" value="NZ_JAVRHY010000005.1"/>
</dbReference>
<keyword evidence="1 4" id="KW-0378">Hydrolase</keyword>
<proteinExistence type="predicted"/>
<accession>A0ABU3B8Q4</accession>
<evidence type="ECO:0000256" key="2">
    <source>
        <dbReference type="SAM" id="SignalP"/>
    </source>
</evidence>